<feature type="compositionally biased region" description="Acidic residues" evidence="1">
    <location>
        <begin position="44"/>
        <end position="54"/>
    </location>
</feature>
<proteinExistence type="predicted"/>
<accession>A0A8H4RGZ3</accession>
<dbReference type="InterPro" id="IPR021842">
    <property type="entry name" value="DUF3435"/>
</dbReference>
<feature type="region of interest" description="Disordered" evidence="1">
    <location>
        <begin position="1"/>
        <end position="54"/>
    </location>
</feature>
<dbReference type="Pfam" id="PF11917">
    <property type="entry name" value="DUF3435"/>
    <property type="match status" value="1"/>
</dbReference>
<dbReference type="EMBL" id="JAAMPI010000809">
    <property type="protein sequence ID" value="KAF4628464.1"/>
    <property type="molecule type" value="Genomic_DNA"/>
</dbReference>
<keyword evidence="3" id="KW-1185">Reference proteome</keyword>
<name>A0A8H4RGZ3_9HELO</name>
<protein>
    <submittedName>
        <fullName evidence="2">Uncharacterized protein</fullName>
    </submittedName>
</protein>
<evidence type="ECO:0000256" key="1">
    <source>
        <dbReference type="SAM" id="MobiDB-lite"/>
    </source>
</evidence>
<organism evidence="2 3">
    <name type="scientific">Cudoniella acicularis</name>
    <dbReference type="NCBI Taxonomy" id="354080"/>
    <lineage>
        <taxon>Eukaryota</taxon>
        <taxon>Fungi</taxon>
        <taxon>Dikarya</taxon>
        <taxon>Ascomycota</taxon>
        <taxon>Pezizomycotina</taxon>
        <taxon>Leotiomycetes</taxon>
        <taxon>Helotiales</taxon>
        <taxon>Tricladiaceae</taxon>
        <taxon>Cudoniella</taxon>
    </lineage>
</organism>
<gene>
    <name evidence="2" type="ORF">G7Y89_g9685</name>
</gene>
<comment type="caution">
    <text evidence="2">The sequence shown here is derived from an EMBL/GenBank/DDBJ whole genome shotgun (WGS) entry which is preliminary data.</text>
</comment>
<dbReference type="AlphaFoldDB" id="A0A8H4RGZ3"/>
<evidence type="ECO:0000313" key="2">
    <source>
        <dbReference type="EMBL" id="KAF4628464.1"/>
    </source>
</evidence>
<dbReference type="OrthoDB" id="3544487at2759"/>
<sequence length="328" mass="37508">MRRRQQPTPSLSSSSDSDRSDNESCFDTGDEQEDTDAKTVPTDVDTDVDGDDEADLPDLEWLAYSDDAHTVPIDVDTDVDGDDEADLAWIAREENAYPPDDGSLLLLDMIEGNFYRYCKYKVFRLVYERAAREKIEGMLNRYMYREAGEEVPLVDEEARQYGDVYRGPRGTPVDQPDDDEVEVPLRPAPYRDQPLWLARYILRKPTFSALKPPLRQHRRDLAPGPKWRALSAPDRVHVRVHEEVSRHKRCIIFNPSLVLSPHVALLGLIFADRAFLAPSLTSAKRISELVIPPGYKQLPLYLKPELANIPVFRKSIRTPYGWEISPDQ</sequence>
<dbReference type="Proteomes" id="UP000566819">
    <property type="component" value="Unassembled WGS sequence"/>
</dbReference>
<evidence type="ECO:0000313" key="3">
    <source>
        <dbReference type="Proteomes" id="UP000566819"/>
    </source>
</evidence>
<reference evidence="2 3" key="1">
    <citation type="submission" date="2020-03" db="EMBL/GenBank/DDBJ databases">
        <title>Draft Genome Sequence of Cudoniella acicularis.</title>
        <authorList>
            <person name="Buettner E."/>
            <person name="Kellner H."/>
        </authorList>
    </citation>
    <scope>NUCLEOTIDE SEQUENCE [LARGE SCALE GENOMIC DNA]</scope>
    <source>
        <strain evidence="2 3">DSM 108380</strain>
    </source>
</reference>